<dbReference type="Pfam" id="PF00252">
    <property type="entry name" value="Ribosomal_L16"/>
    <property type="match status" value="1"/>
</dbReference>
<sequence length="159" mass="18186">MSGPEILLGKSLVAHSPQRMSETHIDIGRKTLRTYLGRDLPFNVRVWATYPVTRKPEGTKMGQGKGSIAFFVDRTPAGKLIYNIPIMNPLSESFPGYPINWQPLRNIAGRMPMKCGYRAQYNSFPMDRLDLITQQKLQADQRKAETARSWWNKRKESSS</sequence>
<dbReference type="GO" id="GO:0032543">
    <property type="term" value="P:mitochondrial translation"/>
    <property type="evidence" value="ECO:0007669"/>
    <property type="project" value="TreeGrafter"/>
</dbReference>
<dbReference type="PhylomeDB" id="A0A0G4I3T5"/>
<dbReference type="AlphaFoldDB" id="A0A0G4I3T5"/>
<dbReference type="InterPro" id="IPR047873">
    <property type="entry name" value="Ribosomal_uL16"/>
</dbReference>
<dbReference type="GO" id="GO:0005762">
    <property type="term" value="C:mitochondrial large ribosomal subunit"/>
    <property type="evidence" value="ECO:0007669"/>
    <property type="project" value="TreeGrafter"/>
</dbReference>
<proteinExistence type="inferred from homology"/>
<dbReference type="VEuPathDB" id="CryptoDB:Cvel_10699"/>
<evidence type="ECO:0000256" key="3">
    <source>
        <dbReference type="ARBA" id="ARBA00023274"/>
    </source>
</evidence>
<gene>
    <name evidence="4" type="ORF">Cvel_10699</name>
</gene>
<organism evidence="4">
    <name type="scientific">Chromera velia CCMP2878</name>
    <dbReference type="NCBI Taxonomy" id="1169474"/>
    <lineage>
        <taxon>Eukaryota</taxon>
        <taxon>Sar</taxon>
        <taxon>Alveolata</taxon>
        <taxon>Colpodellida</taxon>
        <taxon>Chromeraceae</taxon>
        <taxon>Chromera</taxon>
    </lineage>
</organism>
<dbReference type="GO" id="GO:0019843">
    <property type="term" value="F:rRNA binding"/>
    <property type="evidence" value="ECO:0007669"/>
    <property type="project" value="InterPro"/>
</dbReference>
<dbReference type="InterPro" id="IPR000114">
    <property type="entry name" value="Ribosomal_uL16_bact-type"/>
</dbReference>
<dbReference type="InterPro" id="IPR036920">
    <property type="entry name" value="Ribosomal_uL16_sf"/>
</dbReference>
<protein>
    <submittedName>
        <fullName evidence="4">Uncharacterized protein</fullName>
    </submittedName>
</protein>
<name>A0A0G4I3T5_9ALVE</name>
<comment type="similarity">
    <text evidence="1">Belongs to the universal ribosomal protein uL16 family.</text>
</comment>
<dbReference type="PANTHER" id="PTHR12220">
    <property type="entry name" value="50S/60S RIBOSOMAL PROTEIN L16"/>
    <property type="match status" value="1"/>
</dbReference>
<evidence type="ECO:0000313" key="4">
    <source>
        <dbReference type="EMBL" id="CEM51568.1"/>
    </source>
</evidence>
<dbReference type="SUPFAM" id="SSF54686">
    <property type="entry name" value="Ribosomal protein L16p/L10e"/>
    <property type="match status" value="1"/>
</dbReference>
<evidence type="ECO:0000256" key="2">
    <source>
        <dbReference type="ARBA" id="ARBA00022980"/>
    </source>
</evidence>
<evidence type="ECO:0000256" key="1">
    <source>
        <dbReference type="ARBA" id="ARBA00008931"/>
    </source>
</evidence>
<dbReference type="GO" id="GO:0003735">
    <property type="term" value="F:structural constituent of ribosome"/>
    <property type="evidence" value="ECO:0007669"/>
    <property type="project" value="InterPro"/>
</dbReference>
<dbReference type="PANTHER" id="PTHR12220:SF13">
    <property type="entry name" value="LARGE RIBOSOMAL SUBUNIT PROTEIN UL16M"/>
    <property type="match status" value="1"/>
</dbReference>
<keyword evidence="2" id="KW-0689">Ribosomal protein</keyword>
<reference evidence="4" key="1">
    <citation type="submission" date="2014-11" db="EMBL/GenBank/DDBJ databases">
        <authorList>
            <person name="Otto D Thomas"/>
            <person name="Naeem Raeece"/>
        </authorList>
    </citation>
    <scope>NUCLEOTIDE SEQUENCE</scope>
</reference>
<dbReference type="Gene3D" id="3.90.1170.10">
    <property type="entry name" value="Ribosomal protein L10e/L16"/>
    <property type="match status" value="1"/>
</dbReference>
<dbReference type="EMBL" id="CDMZ01004982">
    <property type="protein sequence ID" value="CEM51568.1"/>
    <property type="molecule type" value="Genomic_DNA"/>
</dbReference>
<keyword evidence="3" id="KW-0687">Ribonucleoprotein</keyword>
<accession>A0A0G4I3T5</accession>